<evidence type="ECO:0000313" key="3">
    <source>
        <dbReference type="Proteomes" id="UP001139410"/>
    </source>
</evidence>
<dbReference type="InterPro" id="IPR050553">
    <property type="entry name" value="Thioredoxin_ResA/DsbE_sf"/>
</dbReference>
<dbReference type="RefSeq" id="WP_235067277.1">
    <property type="nucleotide sequence ID" value="NZ_JAKFGM010000002.1"/>
</dbReference>
<dbReference type="CDD" id="cd02966">
    <property type="entry name" value="TlpA_like_family"/>
    <property type="match status" value="1"/>
</dbReference>
<sequence>MRLIVCLLFALTLAGCDRQKAEAPQAPVAEEQSGKGLDLGHKGEIAPSVKFKNPDGGDFDLSKFRGTPVLVNLWASWCAPCIKELPTLQQLESAQADEGKLGVIAVSQDQGEQGSVEAFLAERDIGRFAAYHDPDMKLTDALKVQIMPTTILYDAEGRELWRYVGDLDWTSKEAATLLAELDQSKGL</sequence>
<gene>
    <name evidence="2" type="ORF">LVY65_06845</name>
</gene>
<dbReference type="PANTHER" id="PTHR42852">
    <property type="entry name" value="THIOL:DISULFIDE INTERCHANGE PROTEIN DSBE"/>
    <property type="match status" value="1"/>
</dbReference>
<organism evidence="2 3">
    <name type="scientific">Sphingomonas cremea</name>
    <dbReference type="NCBI Taxonomy" id="2904799"/>
    <lineage>
        <taxon>Bacteria</taxon>
        <taxon>Pseudomonadati</taxon>
        <taxon>Pseudomonadota</taxon>
        <taxon>Alphaproteobacteria</taxon>
        <taxon>Sphingomonadales</taxon>
        <taxon>Sphingomonadaceae</taxon>
        <taxon>Sphingomonas</taxon>
    </lineage>
</organism>
<dbReference type="Proteomes" id="UP001139410">
    <property type="component" value="Unassembled WGS sequence"/>
</dbReference>
<reference evidence="2" key="1">
    <citation type="submission" date="2022-01" db="EMBL/GenBank/DDBJ databases">
        <authorList>
            <person name="Jo J.-H."/>
            <person name="Im W.-T."/>
        </authorList>
    </citation>
    <scope>NUCLEOTIDE SEQUENCE</scope>
    <source>
        <strain evidence="2">G124</strain>
    </source>
</reference>
<dbReference type="AlphaFoldDB" id="A0A9X1TY59"/>
<evidence type="ECO:0000259" key="1">
    <source>
        <dbReference type="PROSITE" id="PS51352"/>
    </source>
</evidence>
<keyword evidence="3" id="KW-1185">Reference proteome</keyword>
<name>A0A9X1TY59_9SPHN</name>
<evidence type="ECO:0000313" key="2">
    <source>
        <dbReference type="EMBL" id="MCF2514778.1"/>
    </source>
</evidence>
<dbReference type="InterPro" id="IPR013766">
    <property type="entry name" value="Thioredoxin_domain"/>
</dbReference>
<dbReference type="PROSITE" id="PS51352">
    <property type="entry name" value="THIOREDOXIN_2"/>
    <property type="match status" value="1"/>
</dbReference>
<dbReference type="PANTHER" id="PTHR42852:SF13">
    <property type="entry name" value="PROTEIN DIPZ"/>
    <property type="match status" value="1"/>
</dbReference>
<dbReference type="Pfam" id="PF08534">
    <property type="entry name" value="Redoxin"/>
    <property type="match status" value="1"/>
</dbReference>
<dbReference type="EMBL" id="JAKFGM010000002">
    <property type="protein sequence ID" value="MCF2514778.1"/>
    <property type="molecule type" value="Genomic_DNA"/>
</dbReference>
<dbReference type="InterPro" id="IPR036249">
    <property type="entry name" value="Thioredoxin-like_sf"/>
</dbReference>
<dbReference type="GO" id="GO:0016491">
    <property type="term" value="F:oxidoreductase activity"/>
    <property type="evidence" value="ECO:0007669"/>
    <property type="project" value="InterPro"/>
</dbReference>
<dbReference type="PROSITE" id="PS51257">
    <property type="entry name" value="PROKAR_LIPOPROTEIN"/>
    <property type="match status" value="1"/>
</dbReference>
<protein>
    <submittedName>
        <fullName evidence="2">TlpA family protein disulfide reductase</fullName>
    </submittedName>
</protein>
<accession>A0A9X1TY59</accession>
<feature type="domain" description="Thioredoxin" evidence="1">
    <location>
        <begin position="40"/>
        <end position="186"/>
    </location>
</feature>
<proteinExistence type="predicted"/>
<comment type="caution">
    <text evidence="2">The sequence shown here is derived from an EMBL/GenBank/DDBJ whole genome shotgun (WGS) entry which is preliminary data.</text>
</comment>
<dbReference type="SUPFAM" id="SSF52833">
    <property type="entry name" value="Thioredoxin-like"/>
    <property type="match status" value="1"/>
</dbReference>
<dbReference type="InterPro" id="IPR013740">
    <property type="entry name" value="Redoxin"/>
</dbReference>
<dbReference type="Gene3D" id="3.40.30.10">
    <property type="entry name" value="Glutaredoxin"/>
    <property type="match status" value="1"/>
</dbReference>